<evidence type="ECO:0000313" key="1">
    <source>
        <dbReference type="EMBL" id="ELT89921.1"/>
    </source>
</evidence>
<protein>
    <submittedName>
        <fullName evidence="1 2">Uncharacterized protein</fullName>
    </submittedName>
</protein>
<organism evidence="1">
    <name type="scientific">Capitella teleta</name>
    <name type="common">Polychaete worm</name>
    <dbReference type="NCBI Taxonomy" id="283909"/>
    <lineage>
        <taxon>Eukaryota</taxon>
        <taxon>Metazoa</taxon>
        <taxon>Spiralia</taxon>
        <taxon>Lophotrochozoa</taxon>
        <taxon>Annelida</taxon>
        <taxon>Polychaeta</taxon>
        <taxon>Sedentaria</taxon>
        <taxon>Scolecida</taxon>
        <taxon>Capitellidae</taxon>
        <taxon>Capitella</taxon>
    </lineage>
</organism>
<dbReference type="HOGENOM" id="CLU_1361589_0_0_1"/>
<evidence type="ECO:0000313" key="3">
    <source>
        <dbReference type="Proteomes" id="UP000014760"/>
    </source>
</evidence>
<reference evidence="2" key="3">
    <citation type="submission" date="2015-06" db="UniProtKB">
        <authorList>
            <consortium name="EnsemblMetazoa"/>
        </authorList>
    </citation>
    <scope>IDENTIFICATION</scope>
</reference>
<evidence type="ECO:0000313" key="2">
    <source>
        <dbReference type="EnsemblMetazoa" id="CapteP185309"/>
    </source>
</evidence>
<dbReference type="EMBL" id="AMQN01032251">
    <property type="status" value="NOT_ANNOTATED_CDS"/>
    <property type="molecule type" value="Genomic_DNA"/>
</dbReference>
<proteinExistence type="predicted"/>
<dbReference type="OrthoDB" id="5989442at2759"/>
<dbReference type="EnsemblMetazoa" id="CapteT185309">
    <property type="protein sequence ID" value="CapteP185309"/>
    <property type="gene ID" value="CapteG185309"/>
</dbReference>
<dbReference type="AlphaFoldDB" id="R7TFV0"/>
<dbReference type="EMBL" id="KB311123">
    <property type="protein sequence ID" value="ELT89921.1"/>
    <property type="molecule type" value="Genomic_DNA"/>
</dbReference>
<reference evidence="3" key="1">
    <citation type="submission" date="2012-12" db="EMBL/GenBank/DDBJ databases">
        <authorList>
            <person name="Hellsten U."/>
            <person name="Grimwood J."/>
            <person name="Chapman J.A."/>
            <person name="Shapiro H."/>
            <person name="Aerts A."/>
            <person name="Otillar R.P."/>
            <person name="Terry A.Y."/>
            <person name="Boore J.L."/>
            <person name="Simakov O."/>
            <person name="Marletaz F."/>
            <person name="Cho S.-J."/>
            <person name="Edsinger-Gonzales E."/>
            <person name="Havlak P."/>
            <person name="Kuo D.-H."/>
            <person name="Larsson T."/>
            <person name="Lv J."/>
            <person name="Arendt D."/>
            <person name="Savage R."/>
            <person name="Osoegawa K."/>
            <person name="de Jong P."/>
            <person name="Lindberg D.R."/>
            <person name="Seaver E.C."/>
            <person name="Weisblat D.A."/>
            <person name="Putnam N.H."/>
            <person name="Grigoriev I.V."/>
            <person name="Rokhsar D.S."/>
        </authorList>
    </citation>
    <scope>NUCLEOTIDE SEQUENCE</scope>
    <source>
        <strain evidence="3">I ESC-2004</strain>
    </source>
</reference>
<sequence>MTLTKRFTFKKHDDSFVGTVACGETGTSNEIADQAAGNTRLNTRARDQRCSCDHTLVRKVTSMAAQLNEVVAKIGRLITLVSPAEAAKVVEDFLPKPAETVQGLRGLDSRLKLDVQLRWQLAYQTPNRGVTQEVIESTLVDCLKSAPCWAGGQRSTKGKAVDAEILLLDPEQGIVNAIKDLFLTAICSFAGTTSEKIWKNG</sequence>
<reference evidence="1 3" key="2">
    <citation type="journal article" date="2013" name="Nature">
        <title>Insights into bilaterian evolution from three spiralian genomes.</title>
        <authorList>
            <person name="Simakov O."/>
            <person name="Marletaz F."/>
            <person name="Cho S.J."/>
            <person name="Edsinger-Gonzales E."/>
            <person name="Havlak P."/>
            <person name="Hellsten U."/>
            <person name="Kuo D.H."/>
            <person name="Larsson T."/>
            <person name="Lv J."/>
            <person name="Arendt D."/>
            <person name="Savage R."/>
            <person name="Osoegawa K."/>
            <person name="de Jong P."/>
            <person name="Grimwood J."/>
            <person name="Chapman J.A."/>
            <person name="Shapiro H."/>
            <person name="Aerts A."/>
            <person name="Otillar R.P."/>
            <person name="Terry A.Y."/>
            <person name="Boore J.L."/>
            <person name="Grigoriev I.V."/>
            <person name="Lindberg D.R."/>
            <person name="Seaver E.C."/>
            <person name="Weisblat D.A."/>
            <person name="Putnam N.H."/>
            <person name="Rokhsar D.S."/>
        </authorList>
    </citation>
    <scope>NUCLEOTIDE SEQUENCE</scope>
    <source>
        <strain evidence="1 3">I ESC-2004</strain>
    </source>
</reference>
<keyword evidence="3" id="KW-1185">Reference proteome</keyword>
<accession>R7TFV0</accession>
<dbReference type="Proteomes" id="UP000014760">
    <property type="component" value="Unassembled WGS sequence"/>
</dbReference>
<gene>
    <name evidence="1" type="ORF">CAPTEDRAFT_185309</name>
</gene>
<name>R7TFV0_CAPTE</name>